<accession>A0ABW5S741</accession>
<dbReference type="EMBL" id="JBHUMQ010000030">
    <property type="protein sequence ID" value="MFD2694732.1"/>
    <property type="molecule type" value="Genomic_DNA"/>
</dbReference>
<organism evidence="2 3">
    <name type="scientific">Sporolactobacillus shoreicorticis</name>
    <dbReference type="NCBI Taxonomy" id="1923877"/>
    <lineage>
        <taxon>Bacteria</taxon>
        <taxon>Bacillati</taxon>
        <taxon>Bacillota</taxon>
        <taxon>Bacilli</taxon>
        <taxon>Bacillales</taxon>
        <taxon>Sporolactobacillaceae</taxon>
        <taxon>Sporolactobacillus</taxon>
    </lineage>
</organism>
<comment type="caution">
    <text evidence="2">The sequence shown here is derived from an EMBL/GenBank/DDBJ whole genome shotgun (WGS) entry which is preliminary data.</text>
</comment>
<dbReference type="Proteomes" id="UP001597399">
    <property type="component" value="Unassembled WGS sequence"/>
</dbReference>
<name>A0ABW5S741_9BACL</name>
<sequence>MRLELMGADRLAKKLMQKSTTDFAEVTRKNVRDIYTRSQMAGGTPVGDYKGGGQLRKSARY</sequence>
<keyword evidence="3" id="KW-1185">Reference proteome</keyword>
<protein>
    <submittedName>
        <fullName evidence="2">Uncharacterized protein</fullName>
    </submittedName>
</protein>
<evidence type="ECO:0000313" key="2">
    <source>
        <dbReference type="EMBL" id="MFD2694732.1"/>
    </source>
</evidence>
<evidence type="ECO:0000256" key="1">
    <source>
        <dbReference type="SAM" id="MobiDB-lite"/>
    </source>
</evidence>
<feature type="region of interest" description="Disordered" evidence="1">
    <location>
        <begin position="39"/>
        <end position="61"/>
    </location>
</feature>
<evidence type="ECO:0000313" key="3">
    <source>
        <dbReference type="Proteomes" id="UP001597399"/>
    </source>
</evidence>
<proteinExistence type="predicted"/>
<gene>
    <name evidence="2" type="ORF">ACFSUE_14035</name>
</gene>
<feature type="non-terminal residue" evidence="2">
    <location>
        <position position="61"/>
    </location>
</feature>
<reference evidence="3" key="1">
    <citation type="journal article" date="2019" name="Int. J. Syst. Evol. Microbiol.">
        <title>The Global Catalogue of Microorganisms (GCM) 10K type strain sequencing project: providing services to taxonomists for standard genome sequencing and annotation.</title>
        <authorList>
            <consortium name="The Broad Institute Genomics Platform"/>
            <consortium name="The Broad Institute Genome Sequencing Center for Infectious Disease"/>
            <person name="Wu L."/>
            <person name="Ma J."/>
        </authorList>
    </citation>
    <scope>NUCLEOTIDE SEQUENCE [LARGE SCALE GENOMIC DNA]</scope>
    <source>
        <strain evidence="3">TISTR 2466</strain>
    </source>
</reference>
<dbReference type="RefSeq" id="WP_381532389.1">
    <property type="nucleotide sequence ID" value="NZ_JBHUMQ010000030.1"/>
</dbReference>